<sequence length="359" mass="39919">MEKKVGVGLIGSQFISTIHAEALKRVADAEILAVMSPTPGNAKSFAEKFNIPNHFTDLEEMLAMDELDMIVIGAPNYLHCDITLKIAEAGKHVVVEKPLCMNLEEADRMIEACKKANVKLMYAEELCFTPKYVRLKGLLDEGALGRPVLFKQLEKHDGPHSDHFWDVERSGGGVTMDMGCHGIQFFRWLHPGVPIKSVYAQMSTTVHQAKTKGDDNAIVIMEFEDGVVAMMEESWTKLGGMDDRAEIHGSEGVAYADVLQGNSILTYSNKGVGYAVEKAGNTVGWSFTMYEEMWNYGFPQEFEHFVDCVKNDKQPLVTGEDGKAVLEVIFAAYESAGTGRKVELPFKTDAEKPIRLWKK</sequence>
<dbReference type="InterPro" id="IPR051450">
    <property type="entry name" value="Gfo/Idh/MocA_Oxidoreductases"/>
</dbReference>
<dbReference type="EMBL" id="JAPFQO010000003">
    <property type="protein sequence ID" value="MCX2739774.1"/>
    <property type="molecule type" value="Genomic_DNA"/>
</dbReference>
<dbReference type="SUPFAM" id="SSF55347">
    <property type="entry name" value="Glyceraldehyde-3-phosphate dehydrogenase-like, C-terminal domain"/>
    <property type="match status" value="1"/>
</dbReference>
<protein>
    <submittedName>
        <fullName evidence="3">Gfo/Idh/MocA family oxidoreductase</fullName>
    </submittedName>
</protein>
<proteinExistence type="predicted"/>
<evidence type="ECO:0000313" key="3">
    <source>
        <dbReference type="EMBL" id="MCX2739774.1"/>
    </source>
</evidence>
<dbReference type="PANTHER" id="PTHR43377:SF1">
    <property type="entry name" value="BILIVERDIN REDUCTASE A"/>
    <property type="match status" value="1"/>
</dbReference>
<comment type="caution">
    <text evidence="3">The sequence shown here is derived from an EMBL/GenBank/DDBJ whole genome shotgun (WGS) entry which is preliminary data.</text>
</comment>
<organism evidence="3 4">
    <name type="scientific">Pontibacter anaerobius</name>
    <dbReference type="NCBI Taxonomy" id="2993940"/>
    <lineage>
        <taxon>Bacteria</taxon>
        <taxon>Pseudomonadati</taxon>
        <taxon>Bacteroidota</taxon>
        <taxon>Cytophagia</taxon>
        <taxon>Cytophagales</taxon>
        <taxon>Hymenobacteraceae</taxon>
        <taxon>Pontibacter</taxon>
    </lineage>
</organism>
<dbReference type="InterPro" id="IPR000683">
    <property type="entry name" value="Gfo/Idh/MocA-like_OxRdtase_N"/>
</dbReference>
<name>A0ABT3RDT6_9BACT</name>
<dbReference type="RefSeq" id="WP_266051833.1">
    <property type="nucleotide sequence ID" value="NZ_JAPFQO010000003.1"/>
</dbReference>
<dbReference type="Gene3D" id="3.30.360.10">
    <property type="entry name" value="Dihydrodipicolinate Reductase, domain 2"/>
    <property type="match status" value="1"/>
</dbReference>
<evidence type="ECO:0000313" key="4">
    <source>
        <dbReference type="Proteomes" id="UP001207228"/>
    </source>
</evidence>
<dbReference type="PANTHER" id="PTHR43377">
    <property type="entry name" value="BILIVERDIN REDUCTASE A"/>
    <property type="match status" value="1"/>
</dbReference>
<dbReference type="SUPFAM" id="SSF51735">
    <property type="entry name" value="NAD(P)-binding Rossmann-fold domains"/>
    <property type="match status" value="1"/>
</dbReference>
<dbReference type="InterPro" id="IPR036291">
    <property type="entry name" value="NAD(P)-bd_dom_sf"/>
</dbReference>
<dbReference type="Proteomes" id="UP001207228">
    <property type="component" value="Unassembled WGS sequence"/>
</dbReference>
<feature type="domain" description="Gfo/Idh/MocA-like oxidoreductase C-terminal" evidence="2">
    <location>
        <begin position="136"/>
        <end position="344"/>
    </location>
</feature>
<gene>
    <name evidence="3" type="ORF">OO017_07445</name>
</gene>
<dbReference type="Pfam" id="PF01408">
    <property type="entry name" value="GFO_IDH_MocA"/>
    <property type="match status" value="1"/>
</dbReference>
<evidence type="ECO:0000259" key="1">
    <source>
        <dbReference type="Pfam" id="PF01408"/>
    </source>
</evidence>
<dbReference type="InterPro" id="IPR004104">
    <property type="entry name" value="Gfo/Idh/MocA-like_OxRdtase_C"/>
</dbReference>
<dbReference type="Gene3D" id="3.40.50.720">
    <property type="entry name" value="NAD(P)-binding Rossmann-like Domain"/>
    <property type="match status" value="1"/>
</dbReference>
<evidence type="ECO:0000259" key="2">
    <source>
        <dbReference type="Pfam" id="PF02894"/>
    </source>
</evidence>
<dbReference type="Pfam" id="PF02894">
    <property type="entry name" value="GFO_IDH_MocA_C"/>
    <property type="match status" value="1"/>
</dbReference>
<accession>A0ABT3RDT6</accession>
<keyword evidence="4" id="KW-1185">Reference proteome</keyword>
<feature type="domain" description="Gfo/Idh/MocA-like oxidoreductase N-terminal" evidence="1">
    <location>
        <begin position="6"/>
        <end position="122"/>
    </location>
</feature>
<reference evidence="3 4" key="1">
    <citation type="submission" date="2022-11" db="EMBL/GenBank/DDBJ databases">
        <title>The characterization of three novel Bacteroidetes species and genomic analysis of their roles in tidal elemental geochemical cycles.</title>
        <authorList>
            <person name="Ma K.-J."/>
        </authorList>
    </citation>
    <scope>NUCLEOTIDE SEQUENCE [LARGE SCALE GENOMIC DNA]</scope>
    <source>
        <strain evidence="3 4">M82</strain>
    </source>
</reference>